<name>A0ABS2WPL5_9BACT</name>
<evidence type="ECO:0000313" key="1">
    <source>
        <dbReference type="EMBL" id="MBN2963580.1"/>
    </source>
</evidence>
<organism evidence="1 2">
    <name type="scientific">Sulfurospirillum tamanense</name>
    <dbReference type="NCBI Taxonomy" id="2813362"/>
    <lineage>
        <taxon>Bacteria</taxon>
        <taxon>Pseudomonadati</taxon>
        <taxon>Campylobacterota</taxon>
        <taxon>Epsilonproteobacteria</taxon>
        <taxon>Campylobacterales</taxon>
        <taxon>Sulfurospirillaceae</taxon>
        <taxon>Sulfurospirillum</taxon>
    </lineage>
</organism>
<gene>
    <name evidence="1" type="ORF">JWV37_02210</name>
</gene>
<dbReference type="EMBL" id="JAFHKK010000003">
    <property type="protein sequence ID" value="MBN2963580.1"/>
    <property type="molecule type" value="Genomic_DNA"/>
</dbReference>
<dbReference type="RefSeq" id="WP_205458022.1">
    <property type="nucleotide sequence ID" value="NZ_JAFHKK010000003.1"/>
</dbReference>
<sequence length="131" mass="14601">MRGSGLSLLGIIVGLVLWWMGDTFLETPPQAPQEKRTERDYQKAFCPSLKGQMEYVLPDKTRVDCLTATHAIEIDWAEKWAEGIGQALYYAKMTGKAPAVALIVGEKDARYLKRLELVAEDAGITVFVIAR</sequence>
<dbReference type="Proteomes" id="UP000703590">
    <property type="component" value="Unassembled WGS sequence"/>
</dbReference>
<protein>
    <submittedName>
        <fullName evidence="1">Uncharacterized protein</fullName>
    </submittedName>
</protein>
<evidence type="ECO:0000313" key="2">
    <source>
        <dbReference type="Proteomes" id="UP000703590"/>
    </source>
</evidence>
<reference evidence="1" key="1">
    <citation type="submission" date="2021-02" db="EMBL/GenBank/DDBJ databases">
        <title>Sulfurospirillum tamanensis sp. nov.</title>
        <authorList>
            <person name="Frolova A."/>
            <person name="Merkel A."/>
            <person name="Slobodkin A."/>
        </authorList>
    </citation>
    <scope>NUCLEOTIDE SEQUENCE</scope>
    <source>
        <strain evidence="1">T05b</strain>
    </source>
</reference>
<keyword evidence="2" id="KW-1185">Reference proteome</keyword>
<reference evidence="1" key="2">
    <citation type="submission" date="2021-02" db="EMBL/GenBank/DDBJ databases">
        <authorList>
            <person name="Merkel A.Y."/>
        </authorList>
    </citation>
    <scope>NUCLEOTIDE SEQUENCE</scope>
    <source>
        <strain evidence="1">T05b</strain>
    </source>
</reference>
<comment type="caution">
    <text evidence="1">The sequence shown here is derived from an EMBL/GenBank/DDBJ whole genome shotgun (WGS) entry which is preliminary data.</text>
</comment>
<accession>A0ABS2WPL5</accession>
<proteinExistence type="predicted"/>